<feature type="region of interest" description="Disordered" evidence="3">
    <location>
        <begin position="154"/>
        <end position="181"/>
    </location>
</feature>
<feature type="repeat" description="ANK" evidence="2">
    <location>
        <begin position="790"/>
        <end position="822"/>
    </location>
</feature>
<evidence type="ECO:0000259" key="4">
    <source>
        <dbReference type="PROSITE" id="PS50837"/>
    </source>
</evidence>
<name>A0A6H0XNN4_9PEZI</name>
<organism evidence="5 6">
    <name type="scientific">Peltaster fructicola</name>
    <dbReference type="NCBI Taxonomy" id="286661"/>
    <lineage>
        <taxon>Eukaryota</taxon>
        <taxon>Fungi</taxon>
        <taxon>Dikarya</taxon>
        <taxon>Ascomycota</taxon>
        <taxon>Pezizomycotina</taxon>
        <taxon>Dothideomycetes</taxon>
        <taxon>Dothideomycetes incertae sedis</taxon>
        <taxon>Peltaster</taxon>
    </lineage>
</organism>
<dbReference type="InterPro" id="IPR027417">
    <property type="entry name" value="P-loop_NTPase"/>
</dbReference>
<dbReference type="AlphaFoldDB" id="A0A6H0XNN4"/>
<dbReference type="Gene3D" id="1.25.40.20">
    <property type="entry name" value="Ankyrin repeat-containing domain"/>
    <property type="match status" value="2"/>
</dbReference>
<dbReference type="OrthoDB" id="1577640at2759"/>
<feature type="repeat" description="ANK" evidence="2">
    <location>
        <begin position="827"/>
        <end position="855"/>
    </location>
</feature>
<evidence type="ECO:0000313" key="6">
    <source>
        <dbReference type="Proteomes" id="UP000503462"/>
    </source>
</evidence>
<keyword evidence="6" id="KW-1185">Reference proteome</keyword>
<dbReference type="Pfam" id="PF24883">
    <property type="entry name" value="NPHP3_N"/>
    <property type="match status" value="1"/>
</dbReference>
<dbReference type="Gene3D" id="3.40.50.300">
    <property type="entry name" value="P-loop containing nucleotide triphosphate hydrolases"/>
    <property type="match status" value="1"/>
</dbReference>
<proteinExistence type="predicted"/>
<evidence type="ECO:0000256" key="3">
    <source>
        <dbReference type="SAM" id="MobiDB-lite"/>
    </source>
</evidence>
<dbReference type="InterPro" id="IPR002110">
    <property type="entry name" value="Ankyrin_rpt"/>
</dbReference>
<sequence length="977" mass="109962">MFAWYRDSRLCVVYLADVAHASDWGMLKKSVWFKRGWTLQELVASTTVVFVTREWQVIGHKGRTGHLPDALVTGPNIEPLLSEATRIPQSVLQDYSNSFALTFEDKMLWMDGRQTLKEEDMIYSLFGIFGVTPGANYGEGKLGARRRLLTAIRQEEGIESDRPSKKRKHDADTDADTVISTPTKQPLSDVEAWLSPPNPSINHMTAREHHEPGTCAWLLRHDVYRRWKSGGSRHLWLHGKAGCGKSILCSTVIEDLMAHHKDNPSIGLAYFYFTFSDNRKQSYHDLLRALIYAVGRREPARSILHQIHDTTSRAHSGRPPPPDTKELEKILLQITESYNEVFVVLDALDESPELNNTRQDLLERLSSLMSGLSNLRLFATSRYLPDVCEAMEDLASQQISINASDINKDIQAHVVAQLATKPRLRKFTSVVKKMIERNVSEHADGMFRWAHLLLQELAKLRHSGTKSIEAALKCFPADLDSVYARILQDIGGHNQKHALTLLYWISYARRPLTLGELIDALTIEPEHDLVDLDNRCVPEDIFRMLPSLIIAVSDTRSIGGNDDAGTVISEETQVRLAHFTVQEYLESRRIRDSTASQFFLESRAGHRFLTQSCLAYIMHYSSSSKKKTTRADLAVFPLLLYAAESWYHHSLLHEDTDVRSEIRLLTSQYARRDWLNVHRPSEKYWQPFFANWSEAHQAPLYYASYVGPAVVKALLVQDDAIYQEETWSDNLLEAASDAGHVECVELLLDAGASLMATEGQKSDALQTAVVGGHLKIVKLLLEAGADVNIRRGQALDAATYAGDIEIVKLLLNADADVNAPYGRYGHALQAASWQGHIEIMKLLLAAGADVNARGGACGTALQAASTRSSINRQGYEFSALQDYKMQLMLFEQQNKRRLLMARPSTPPEPDMYALAVHQQMKVMKKMLLDGNDYFLDGDPHGNTLQAICQEPDPDVETVKLLLEHGASLDEMIRWDEV</sequence>
<dbReference type="Proteomes" id="UP000503462">
    <property type="component" value="Chromosome 1"/>
</dbReference>
<dbReference type="PROSITE" id="PS50837">
    <property type="entry name" value="NACHT"/>
    <property type="match status" value="1"/>
</dbReference>
<reference evidence="5 6" key="1">
    <citation type="journal article" date="2016" name="Sci. Rep.">
        <title>Peltaster fructicola genome reveals evolution from an invasive phytopathogen to an ectophytic parasite.</title>
        <authorList>
            <person name="Xu C."/>
            <person name="Chen H."/>
            <person name="Gleason M.L."/>
            <person name="Xu J.R."/>
            <person name="Liu H."/>
            <person name="Zhang R."/>
            <person name="Sun G."/>
        </authorList>
    </citation>
    <scope>NUCLEOTIDE SEQUENCE [LARGE SCALE GENOMIC DNA]</scope>
    <source>
        <strain evidence="5 6">LNHT1506</strain>
    </source>
</reference>
<dbReference type="InterPro" id="IPR054471">
    <property type="entry name" value="GPIID_WHD"/>
</dbReference>
<dbReference type="PANTHER" id="PTHR10039:SF16">
    <property type="entry name" value="GPI INOSITOL-DEACYLASE"/>
    <property type="match status" value="1"/>
</dbReference>
<dbReference type="SMART" id="SM00248">
    <property type="entry name" value="ANK"/>
    <property type="match status" value="5"/>
</dbReference>
<feature type="repeat" description="ANK" evidence="2">
    <location>
        <begin position="760"/>
        <end position="792"/>
    </location>
</feature>
<evidence type="ECO:0000256" key="2">
    <source>
        <dbReference type="PROSITE-ProRule" id="PRU00023"/>
    </source>
</evidence>
<dbReference type="EMBL" id="CP051139">
    <property type="protein sequence ID" value="QIW96305.1"/>
    <property type="molecule type" value="Genomic_DNA"/>
</dbReference>
<dbReference type="PROSITE" id="PS50088">
    <property type="entry name" value="ANK_REPEAT"/>
    <property type="match status" value="3"/>
</dbReference>
<accession>A0A6H0XNN4</accession>
<dbReference type="InterPro" id="IPR007111">
    <property type="entry name" value="NACHT_NTPase"/>
</dbReference>
<dbReference type="Pfam" id="PF12796">
    <property type="entry name" value="Ank_2"/>
    <property type="match status" value="2"/>
</dbReference>
<dbReference type="SUPFAM" id="SSF52540">
    <property type="entry name" value="P-loop containing nucleoside triphosphate hydrolases"/>
    <property type="match status" value="1"/>
</dbReference>
<dbReference type="Pfam" id="PF22939">
    <property type="entry name" value="WHD_GPIID"/>
    <property type="match status" value="1"/>
</dbReference>
<dbReference type="PROSITE" id="PS50297">
    <property type="entry name" value="ANK_REP_REGION"/>
    <property type="match status" value="2"/>
</dbReference>
<evidence type="ECO:0000256" key="1">
    <source>
        <dbReference type="ARBA" id="ARBA00022737"/>
    </source>
</evidence>
<dbReference type="SUPFAM" id="SSF48403">
    <property type="entry name" value="Ankyrin repeat"/>
    <property type="match status" value="1"/>
</dbReference>
<feature type="compositionally biased region" description="Basic and acidic residues" evidence="3">
    <location>
        <begin position="154"/>
        <end position="163"/>
    </location>
</feature>
<keyword evidence="2" id="KW-0040">ANK repeat</keyword>
<evidence type="ECO:0000313" key="5">
    <source>
        <dbReference type="EMBL" id="QIW96305.1"/>
    </source>
</evidence>
<dbReference type="InterPro" id="IPR056884">
    <property type="entry name" value="NPHP3-like_N"/>
</dbReference>
<keyword evidence="1" id="KW-0677">Repeat</keyword>
<gene>
    <name evidence="5" type="ORF">AMS68_001823</name>
</gene>
<dbReference type="InterPro" id="IPR036770">
    <property type="entry name" value="Ankyrin_rpt-contain_sf"/>
</dbReference>
<protein>
    <recommendedName>
        <fullName evidence="4">NACHT domain-containing protein</fullName>
    </recommendedName>
</protein>
<feature type="domain" description="NACHT" evidence="4">
    <location>
        <begin position="233"/>
        <end position="382"/>
    </location>
</feature>
<dbReference type="PANTHER" id="PTHR10039">
    <property type="entry name" value="AMELOGENIN"/>
    <property type="match status" value="1"/>
</dbReference>